<dbReference type="OrthoDB" id="9805009at2"/>
<dbReference type="GO" id="GO:0062193">
    <property type="term" value="F:D-ribose pyranase activity"/>
    <property type="evidence" value="ECO:0007669"/>
    <property type="project" value="UniProtKB-EC"/>
</dbReference>
<evidence type="ECO:0000256" key="3">
    <source>
        <dbReference type="ARBA" id="ARBA00022490"/>
    </source>
</evidence>
<feature type="binding site" evidence="6">
    <location>
        <begin position="120"/>
        <end position="122"/>
    </location>
    <ligand>
        <name>substrate</name>
    </ligand>
</feature>
<dbReference type="InterPro" id="IPR023064">
    <property type="entry name" value="D-ribose_pyranase"/>
</dbReference>
<dbReference type="NCBIfam" id="NF008761">
    <property type="entry name" value="PRK11797.1"/>
    <property type="match status" value="1"/>
</dbReference>
<dbReference type="GO" id="GO:0016872">
    <property type="term" value="F:intramolecular lyase activity"/>
    <property type="evidence" value="ECO:0007669"/>
    <property type="project" value="UniProtKB-UniRule"/>
</dbReference>
<dbReference type="eggNOG" id="COG1869">
    <property type="taxonomic scope" value="Bacteria"/>
</dbReference>
<dbReference type="STRING" id="268407.PWYN_08045"/>
<comment type="caution">
    <text evidence="7">The sequence shown here is derived from an EMBL/GenBank/DDBJ whole genome shotgun (WGS) entry which is preliminary data.</text>
</comment>
<comment type="similarity">
    <text evidence="6">Belongs to the RbsD / FucU family. RbsD subfamily.</text>
</comment>
<dbReference type="InterPro" id="IPR007721">
    <property type="entry name" value="RbsD_FucU"/>
</dbReference>
<reference evidence="7 8" key="1">
    <citation type="submission" date="2014-08" db="EMBL/GenBank/DDBJ databases">
        <authorList>
            <person name="den Bakker H.C."/>
        </authorList>
    </citation>
    <scope>NUCLEOTIDE SEQUENCE [LARGE SCALE GENOMIC DNA]</scope>
    <source>
        <strain evidence="7 8">DSM 18334</strain>
    </source>
</reference>
<evidence type="ECO:0000256" key="6">
    <source>
        <dbReference type="HAMAP-Rule" id="MF_01661"/>
    </source>
</evidence>
<comment type="catalytic activity">
    <reaction evidence="1 6">
        <text>beta-D-ribopyranose = beta-D-ribofuranose</text>
        <dbReference type="Rhea" id="RHEA:25432"/>
        <dbReference type="ChEBI" id="CHEBI:27476"/>
        <dbReference type="ChEBI" id="CHEBI:47002"/>
        <dbReference type="EC" id="5.4.99.62"/>
    </reaction>
</comment>
<dbReference type="HAMAP" id="MF_01661">
    <property type="entry name" value="D_rib_pyranase"/>
    <property type="match status" value="1"/>
</dbReference>
<dbReference type="AlphaFoldDB" id="A0A098M9T3"/>
<feature type="binding site" evidence="6">
    <location>
        <position position="28"/>
    </location>
    <ligand>
        <name>substrate</name>
    </ligand>
</feature>
<gene>
    <name evidence="6" type="primary">rbsD</name>
    <name evidence="7" type="ORF">PWYN_08045</name>
</gene>
<keyword evidence="4 6" id="KW-0413">Isomerase</keyword>
<accession>A0A098M9T3</accession>
<dbReference type="UniPathway" id="UPA00916">
    <property type="reaction ID" value="UER00888"/>
</dbReference>
<comment type="subunit">
    <text evidence="6">Homodecamer.</text>
</comment>
<keyword evidence="5 6" id="KW-0119">Carbohydrate metabolism</keyword>
<evidence type="ECO:0000313" key="8">
    <source>
        <dbReference type="Proteomes" id="UP000029734"/>
    </source>
</evidence>
<feature type="active site" description="Proton donor" evidence="6">
    <location>
        <position position="20"/>
    </location>
</feature>
<dbReference type="Gene3D" id="3.40.1650.10">
    <property type="entry name" value="RbsD-like domain"/>
    <property type="match status" value="1"/>
</dbReference>
<proteinExistence type="inferred from homology"/>
<dbReference type="GO" id="GO:0019303">
    <property type="term" value="P:D-ribose catabolic process"/>
    <property type="evidence" value="ECO:0007669"/>
    <property type="project" value="UniProtKB-UniRule"/>
</dbReference>
<protein>
    <recommendedName>
        <fullName evidence="2 6">D-ribose pyranase</fullName>
        <ecNumber evidence="2 6">5.4.99.62</ecNumber>
    </recommendedName>
</protein>
<evidence type="ECO:0000256" key="1">
    <source>
        <dbReference type="ARBA" id="ARBA00000223"/>
    </source>
</evidence>
<dbReference type="GO" id="GO:0048029">
    <property type="term" value="F:monosaccharide binding"/>
    <property type="evidence" value="ECO:0007669"/>
    <property type="project" value="InterPro"/>
</dbReference>
<evidence type="ECO:0000313" key="7">
    <source>
        <dbReference type="EMBL" id="KGE19310.1"/>
    </source>
</evidence>
<keyword evidence="3 6" id="KW-0963">Cytoplasm</keyword>
<comment type="subcellular location">
    <subcellularLocation>
        <location evidence="6">Cytoplasm</location>
    </subcellularLocation>
</comment>
<dbReference type="RefSeq" id="WP_036650148.1">
    <property type="nucleotide sequence ID" value="NZ_JQCR01000002.1"/>
</dbReference>
<dbReference type="PANTHER" id="PTHR37831:SF1">
    <property type="entry name" value="D-RIBOSE PYRANASE"/>
    <property type="match status" value="1"/>
</dbReference>
<evidence type="ECO:0000256" key="4">
    <source>
        <dbReference type="ARBA" id="ARBA00023235"/>
    </source>
</evidence>
<dbReference type="EC" id="5.4.99.62" evidence="2 6"/>
<name>A0A098M9T3_9BACL</name>
<dbReference type="SUPFAM" id="SSF102546">
    <property type="entry name" value="RbsD-like"/>
    <property type="match status" value="1"/>
</dbReference>
<dbReference type="Pfam" id="PF05025">
    <property type="entry name" value="RbsD_FucU"/>
    <property type="match status" value="1"/>
</dbReference>
<dbReference type="EMBL" id="JQCR01000002">
    <property type="protein sequence ID" value="KGE19310.1"/>
    <property type="molecule type" value="Genomic_DNA"/>
</dbReference>
<dbReference type="GO" id="GO:0005829">
    <property type="term" value="C:cytosol"/>
    <property type="evidence" value="ECO:0007669"/>
    <property type="project" value="TreeGrafter"/>
</dbReference>
<reference evidence="7 8" key="2">
    <citation type="submission" date="2014-10" db="EMBL/GenBank/DDBJ databases">
        <title>Comparative genomics of the Paenibacillus odorifer group.</title>
        <authorList>
            <person name="Tsai Y.-C."/>
            <person name="Martin N."/>
            <person name="Korlach J."/>
            <person name="Wiedmann M."/>
        </authorList>
    </citation>
    <scope>NUCLEOTIDE SEQUENCE [LARGE SCALE GENOMIC DNA]</scope>
    <source>
        <strain evidence="7 8">DSM 18334</strain>
    </source>
</reference>
<evidence type="ECO:0000256" key="5">
    <source>
        <dbReference type="ARBA" id="ARBA00023277"/>
    </source>
</evidence>
<organism evidence="7 8">
    <name type="scientific">Paenibacillus wynnii</name>
    <dbReference type="NCBI Taxonomy" id="268407"/>
    <lineage>
        <taxon>Bacteria</taxon>
        <taxon>Bacillati</taxon>
        <taxon>Bacillota</taxon>
        <taxon>Bacilli</taxon>
        <taxon>Bacillales</taxon>
        <taxon>Paenibacillaceae</taxon>
        <taxon>Paenibacillus</taxon>
    </lineage>
</organism>
<comment type="function">
    <text evidence="6">Catalyzes the interconversion of beta-pyran and beta-furan forms of D-ribose.</text>
</comment>
<sequence length="131" mass="14473">MKKIGILNSEISRVISELGHTDKIVICDSGLPIPPHVKRIDLALKQGVPSFMDCLVTVLQEMQVEKAFVALEMDQRSPGLKKEMELALEGVTVHELSHEELKALTHDAKAIIRTGEFTPYANVILQAGVIF</sequence>
<evidence type="ECO:0000256" key="2">
    <source>
        <dbReference type="ARBA" id="ARBA00012862"/>
    </source>
</evidence>
<feature type="binding site" evidence="6">
    <location>
        <position position="98"/>
    </location>
    <ligand>
        <name>substrate</name>
    </ligand>
</feature>
<dbReference type="PANTHER" id="PTHR37831">
    <property type="entry name" value="D-RIBOSE PYRANASE"/>
    <property type="match status" value="1"/>
</dbReference>
<keyword evidence="8" id="KW-1185">Reference proteome</keyword>
<comment type="pathway">
    <text evidence="6">Carbohydrate metabolism; D-ribose degradation; D-ribose 5-phosphate from beta-D-ribopyranose: step 1/2.</text>
</comment>
<dbReference type="InterPro" id="IPR023750">
    <property type="entry name" value="RbsD-like_sf"/>
</dbReference>
<dbReference type="Proteomes" id="UP000029734">
    <property type="component" value="Unassembled WGS sequence"/>
</dbReference>